<dbReference type="EMBL" id="JAHQCX010000011">
    <property type="protein sequence ID" value="MBU9727388.1"/>
    <property type="molecule type" value="Genomic_DNA"/>
</dbReference>
<dbReference type="Proteomes" id="UP001314681">
    <property type="component" value="Unassembled WGS sequence"/>
</dbReference>
<accession>A0ABS6KA37</accession>
<name>A0ABS6KA37_9FIRM</name>
<comment type="caution">
    <text evidence="2">The sequence shown here is derived from an EMBL/GenBank/DDBJ whole genome shotgun (WGS) entry which is preliminary data.</text>
</comment>
<evidence type="ECO:0000313" key="3">
    <source>
        <dbReference type="Proteomes" id="UP001314681"/>
    </source>
</evidence>
<keyword evidence="1" id="KW-0472">Membrane</keyword>
<feature type="transmembrane region" description="Helical" evidence="1">
    <location>
        <begin position="22"/>
        <end position="43"/>
    </location>
</feature>
<keyword evidence="1" id="KW-1133">Transmembrane helix</keyword>
<protein>
    <submittedName>
        <fullName evidence="2">Uncharacterized protein</fullName>
    </submittedName>
</protein>
<keyword evidence="1" id="KW-0812">Transmembrane</keyword>
<dbReference type="RefSeq" id="WP_158352239.1">
    <property type="nucleotide sequence ID" value="NZ_JAHQCX010000011.1"/>
</dbReference>
<proteinExistence type="predicted"/>
<evidence type="ECO:0000256" key="1">
    <source>
        <dbReference type="SAM" id="Phobius"/>
    </source>
</evidence>
<evidence type="ECO:0000313" key="2">
    <source>
        <dbReference type="EMBL" id="MBU9727388.1"/>
    </source>
</evidence>
<gene>
    <name evidence="2" type="ORF">KTH90_15345</name>
</gene>
<reference evidence="2 3" key="1">
    <citation type="submission" date="2021-06" db="EMBL/GenBank/DDBJ databases">
        <title>Description of novel taxa of the family Lachnospiraceae.</title>
        <authorList>
            <person name="Chaplin A.V."/>
            <person name="Sokolova S.R."/>
            <person name="Pikina A.P."/>
            <person name="Korzhanova M."/>
            <person name="Belova V."/>
            <person name="Korostin D."/>
            <person name="Efimov B.A."/>
        </authorList>
    </citation>
    <scope>NUCLEOTIDE SEQUENCE [LARGE SCALE GENOMIC DNA]</scope>
    <source>
        <strain evidence="2 3">ASD4241</strain>
    </source>
</reference>
<sequence>MHSRKEIRGRSVPPAKGQVNRMIHYAAGSAVVIILGLCLIVLLPMTAGIRSDSTGKAQFGMQTELLKKSGPMLWSITAASSDQLTLLDRSTIRSTNGRYGTALVNPTADYLTGKWVQKESLSQMYALLVCLFY</sequence>
<organism evidence="2 3">
    <name type="scientific">Diplocloster modestus</name>
    <dbReference type="NCBI Taxonomy" id="2850322"/>
    <lineage>
        <taxon>Bacteria</taxon>
        <taxon>Bacillati</taxon>
        <taxon>Bacillota</taxon>
        <taxon>Clostridia</taxon>
        <taxon>Lachnospirales</taxon>
        <taxon>Lachnospiraceae</taxon>
        <taxon>Diplocloster</taxon>
    </lineage>
</organism>
<keyword evidence="3" id="KW-1185">Reference proteome</keyword>